<keyword evidence="1" id="KW-0808">Transferase</keyword>
<feature type="domain" description="Nucleotidyl transferase" evidence="3">
    <location>
        <begin position="5"/>
        <end position="125"/>
    </location>
</feature>
<evidence type="ECO:0000313" key="4">
    <source>
        <dbReference type="EMBL" id="AMF98136.1"/>
    </source>
</evidence>
<dbReference type="RefSeq" id="WP_061065551.1">
    <property type="nucleotide sequence ID" value="NZ_CP014038.2"/>
</dbReference>
<dbReference type="Pfam" id="PF00483">
    <property type="entry name" value="NTP_transferase"/>
    <property type="match status" value="1"/>
</dbReference>
<reference evidence="4" key="1">
    <citation type="submission" date="2018-01" db="EMBL/GenBank/DDBJ databases">
        <title>FDA dAtabase for Regulatory Grade micrObial Sequences (FDA-ARGOS): Supporting development and validation of Infectious Disease Dx tests.</title>
        <authorList>
            <person name="Hoffmann M."/>
            <person name="Allard M."/>
            <person name="Evans P."/>
            <person name="Brown E."/>
            <person name="Tallon L."/>
            <person name="Sadzewicz L."/>
            <person name="Sengamalay N."/>
            <person name="Ott S."/>
            <person name="Godinez A."/>
            <person name="Nagaraj S."/>
            <person name="Vyas G."/>
            <person name="Aluvathingal J."/>
            <person name="Nadendla S."/>
            <person name="Geyer C."/>
            <person name="Sichtig H."/>
        </authorList>
    </citation>
    <scope>NUCLEOTIDE SEQUENCE</scope>
    <source>
        <strain evidence="4">FDAARGOS_107</strain>
    </source>
</reference>
<dbReference type="EMBL" id="CP014038">
    <property type="protein sequence ID" value="AMF98136.1"/>
    <property type="molecule type" value="Genomic_DNA"/>
</dbReference>
<keyword evidence="2" id="KW-0548">Nucleotidyltransferase</keyword>
<dbReference type="Gene3D" id="3.90.550.10">
    <property type="entry name" value="Spore Coat Polysaccharide Biosynthesis Protein SpsA, Chain A"/>
    <property type="match status" value="1"/>
</dbReference>
<evidence type="ECO:0000256" key="2">
    <source>
        <dbReference type="ARBA" id="ARBA00022695"/>
    </source>
</evidence>
<dbReference type="PANTHER" id="PTHR43584:SF8">
    <property type="entry name" value="N-ACETYLMURAMATE ALPHA-1-PHOSPHATE URIDYLYLTRANSFERASE"/>
    <property type="match status" value="1"/>
</dbReference>
<dbReference type="PANTHER" id="PTHR43584">
    <property type="entry name" value="NUCLEOTIDYL TRANSFERASE"/>
    <property type="match status" value="1"/>
</dbReference>
<accession>A0ABM5XXR2</accession>
<evidence type="ECO:0000313" key="5">
    <source>
        <dbReference type="Proteomes" id="UP000067422"/>
    </source>
</evidence>
<evidence type="ECO:0000256" key="1">
    <source>
        <dbReference type="ARBA" id="ARBA00022679"/>
    </source>
</evidence>
<name>A0ABM5XXR2_VIBHA</name>
<sequence>MKKNVIILAAGIGSRLRPITETTPKSLVKVAGTPLLVRLVKQIIKNSTDHKITVVAGYLSEQIVHAMNVIDESIEVIINSDYDTTNNMESCRLALESTNYGDCVIVNADCIYSDEIVTKMLELNNTAIAIDSSEYFEENMKVKLQNDKVVEISKLLPEENNIFTSIDIYNFLQEDVNKLLEVMREYNKNGVLDKWNEVAINDIANLTDISCVDFNGLSWMEVDNHDDLKKAEELFK</sequence>
<keyword evidence="5" id="KW-1185">Reference proteome</keyword>
<protein>
    <recommendedName>
        <fullName evidence="3">Nucleotidyl transferase domain-containing protein</fullName>
    </recommendedName>
</protein>
<dbReference type="InterPro" id="IPR050065">
    <property type="entry name" value="GlmU-like"/>
</dbReference>
<dbReference type="InterPro" id="IPR005835">
    <property type="entry name" value="NTP_transferase_dom"/>
</dbReference>
<proteinExistence type="predicted"/>
<gene>
    <name evidence="4" type="ORF">AL538_10685</name>
</gene>
<evidence type="ECO:0000259" key="3">
    <source>
        <dbReference type="Pfam" id="PF00483"/>
    </source>
</evidence>
<organism evidence="4 5">
    <name type="scientific">Vibrio harveyi</name>
    <name type="common">Beneckea harveyi</name>
    <dbReference type="NCBI Taxonomy" id="669"/>
    <lineage>
        <taxon>Bacteria</taxon>
        <taxon>Pseudomonadati</taxon>
        <taxon>Pseudomonadota</taxon>
        <taxon>Gammaproteobacteria</taxon>
        <taxon>Vibrionales</taxon>
        <taxon>Vibrionaceae</taxon>
        <taxon>Vibrio</taxon>
    </lineage>
</organism>
<dbReference type="Proteomes" id="UP000067422">
    <property type="component" value="Chromosome 1"/>
</dbReference>
<dbReference type="InterPro" id="IPR029044">
    <property type="entry name" value="Nucleotide-diphossugar_trans"/>
</dbReference>
<dbReference type="SUPFAM" id="SSF53448">
    <property type="entry name" value="Nucleotide-diphospho-sugar transferases"/>
    <property type="match status" value="1"/>
</dbReference>